<feature type="transmembrane region" description="Helical" evidence="2">
    <location>
        <begin position="172"/>
        <end position="190"/>
    </location>
</feature>
<dbReference type="AlphaFoldDB" id="A0A7W9QB54"/>
<evidence type="ECO:0000256" key="2">
    <source>
        <dbReference type="SAM" id="Phobius"/>
    </source>
</evidence>
<accession>A0A7W9QB54</accession>
<comment type="caution">
    <text evidence="3">The sequence shown here is derived from an EMBL/GenBank/DDBJ whole genome shotgun (WGS) entry which is preliminary data.</text>
</comment>
<evidence type="ECO:0000313" key="4">
    <source>
        <dbReference type="Proteomes" id="UP000588098"/>
    </source>
</evidence>
<reference evidence="3 4" key="1">
    <citation type="submission" date="2020-08" db="EMBL/GenBank/DDBJ databases">
        <title>Genomic Encyclopedia of Type Strains, Phase III (KMG-III): the genomes of soil and plant-associated and newly described type strains.</title>
        <authorList>
            <person name="Whitman W."/>
        </authorList>
    </citation>
    <scope>NUCLEOTIDE SEQUENCE [LARGE SCALE GENOMIC DNA]</scope>
    <source>
        <strain evidence="3 4">CECT 8305</strain>
    </source>
</reference>
<feature type="transmembrane region" description="Helical" evidence="2">
    <location>
        <begin position="7"/>
        <end position="25"/>
    </location>
</feature>
<feature type="transmembrane region" description="Helical" evidence="2">
    <location>
        <begin position="246"/>
        <end position="263"/>
    </location>
</feature>
<feature type="compositionally biased region" description="Low complexity" evidence="1">
    <location>
        <begin position="432"/>
        <end position="441"/>
    </location>
</feature>
<proteinExistence type="predicted"/>
<sequence>MRREVRVFGALYCAVFAVVSLAWIVRDLNKVDDGSYVWWSWVGLARNSYSDGVIASSLYDLALLILYVVIGTVVMRSAVAGSALVGVALATIALRLPSLWSLESDAARFIPGGLLTRAQLTCWAAVLVSVVMVLVVAGSRSAARSAPQAIDRNYGATPPAPFTQPTYGSSGAAFFFLGGVGAVLISWQFYVAQEIGWDLYEKQLTGTEYLLSVLAAPSAWVGWFIAVLAVVAGGLVLSRAPYVRPLGLVAAFLVIVFATADVARLLKLDLFDHMDELPTSGKLFVYSSFVEVLAGLIALLALAPRGPQLDRPSGWGPPPAPAYGPGGYAADGYGSGPAHGYQGGGYQSGYQGGGQRGGGYRGDGYQGGGFQGGGYQNDGYQGGGYSGAGGHGPPPSPPAAPPPPPAAPPPPSAPPSAPPPPPAAPPPPSAPPSAGSAGNNR</sequence>
<feature type="transmembrane region" description="Helical" evidence="2">
    <location>
        <begin position="210"/>
        <end position="237"/>
    </location>
</feature>
<feature type="compositionally biased region" description="Pro residues" evidence="1">
    <location>
        <begin position="392"/>
        <end position="431"/>
    </location>
</feature>
<feature type="transmembrane region" description="Helical" evidence="2">
    <location>
        <begin position="283"/>
        <end position="303"/>
    </location>
</feature>
<dbReference type="RefSeq" id="WP_184573313.1">
    <property type="nucleotide sequence ID" value="NZ_JACHJL010000009.1"/>
</dbReference>
<gene>
    <name evidence="3" type="ORF">FHS42_003821</name>
</gene>
<evidence type="ECO:0000256" key="1">
    <source>
        <dbReference type="SAM" id="MobiDB-lite"/>
    </source>
</evidence>
<keyword evidence="2" id="KW-0812">Transmembrane</keyword>
<feature type="transmembrane region" description="Helical" evidence="2">
    <location>
        <begin position="118"/>
        <end position="137"/>
    </location>
</feature>
<evidence type="ECO:0000313" key="3">
    <source>
        <dbReference type="EMBL" id="MBB5936744.1"/>
    </source>
</evidence>
<dbReference type="Proteomes" id="UP000588098">
    <property type="component" value="Unassembled WGS sequence"/>
</dbReference>
<keyword evidence="2" id="KW-0472">Membrane</keyword>
<protein>
    <submittedName>
        <fullName evidence="3">Uncharacterized protein</fullName>
    </submittedName>
</protein>
<name>A0A7W9QB54_9ACTN</name>
<feature type="transmembrane region" description="Helical" evidence="2">
    <location>
        <begin position="52"/>
        <end position="70"/>
    </location>
</feature>
<keyword evidence="2" id="KW-1133">Transmembrane helix</keyword>
<keyword evidence="4" id="KW-1185">Reference proteome</keyword>
<feature type="compositionally biased region" description="Gly residues" evidence="1">
    <location>
        <begin position="347"/>
        <end position="391"/>
    </location>
</feature>
<feature type="transmembrane region" description="Helical" evidence="2">
    <location>
        <begin position="77"/>
        <end position="98"/>
    </location>
</feature>
<feature type="region of interest" description="Disordered" evidence="1">
    <location>
        <begin position="347"/>
        <end position="441"/>
    </location>
</feature>
<dbReference type="EMBL" id="JACHJL010000009">
    <property type="protein sequence ID" value="MBB5936744.1"/>
    <property type="molecule type" value="Genomic_DNA"/>
</dbReference>
<organism evidence="3 4">
    <name type="scientific">Streptomyces zagrosensis</name>
    <dbReference type="NCBI Taxonomy" id="1042984"/>
    <lineage>
        <taxon>Bacteria</taxon>
        <taxon>Bacillati</taxon>
        <taxon>Actinomycetota</taxon>
        <taxon>Actinomycetes</taxon>
        <taxon>Kitasatosporales</taxon>
        <taxon>Streptomycetaceae</taxon>
        <taxon>Streptomyces</taxon>
    </lineage>
</organism>